<dbReference type="CDD" id="cd13424">
    <property type="entry name" value="TNFRSF9_teleost"/>
    <property type="match status" value="1"/>
</dbReference>
<keyword evidence="4" id="KW-0732">Signal</keyword>
<feature type="compositionally biased region" description="Basic and acidic residues" evidence="2">
    <location>
        <begin position="279"/>
        <end position="290"/>
    </location>
</feature>
<dbReference type="GeneTree" id="ENSGT00940000166327"/>
<dbReference type="SMART" id="SM00208">
    <property type="entry name" value="TNFR"/>
    <property type="match status" value="2"/>
</dbReference>
<evidence type="ECO:0000256" key="3">
    <source>
        <dbReference type="SAM" id="Phobius"/>
    </source>
</evidence>
<accession>A0A4W5LZU6</accession>
<dbReference type="Ensembl" id="ENSHHUT00000032710.1">
    <property type="protein sequence ID" value="ENSHHUP00000031408.1"/>
    <property type="gene ID" value="ENSHHUG00000019967.1"/>
</dbReference>
<feature type="compositionally biased region" description="Basic and acidic residues" evidence="2">
    <location>
        <begin position="254"/>
        <end position="268"/>
    </location>
</feature>
<dbReference type="GO" id="GO:0038023">
    <property type="term" value="F:signaling receptor activity"/>
    <property type="evidence" value="ECO:0007669"/>
    <property type="project" value="TreeGrafter"/>
</dbReference>
<dbReference type="STRING" id="62062.ENSHHUP00000031408"/>
<feature type="signal peptide" evidence="4">
    <location>
        <begin position="1"/>
        <end position="19"/>
    </location>
</feature>
<evidence type="ECO:0000313" key="6">
    <source>
        <dbReference type="Ensembl" id="ENSHHUP00000031408.1"/>
    </source>
</evidence>
<dbReference type="Proteomes" id="UP000314982">
    <property type="component" value="Unassembled WGS sequence"/>
</dbReference>
<feature type="repeat" description="TNFR-Cys" evidence="1">
    <location>
        <begin position="65"/>
        <end position="105"/>
    </location>
</feature>
<feature type="region of interest" description="Disordered" evidence="2">
    <location>
        <begin position="234"/>
        <end position="290"/>
    </location>
</feature>
<evidence type="ECO:0000256" key="2">
    <source>
        <dbReference type="SAM" id="MobiDB-lite"/>
    </source>
</evidence>
<dbReference type="SUPFAM" id="SSF57586">
    <property type="entry name" value="TNF receptor-like"/>
    <property type="match status" value="2"/>
</dbReference>
<feature type="compositionally biased region" description="Polar residues" evidence="2">
    <location>
        <begin position="241"/>
        <end position="252"/>
    </location>
</feature>
<sequence length="290" mass="31576">MHLVLRVLCYSLLIPGFLSSTGEISIGCAQWRTTAGSPDICCESCHPGNRLVTPCGPDPKKLCVPCRNETYTTDTTSRSCRRCTQCVGGAQILKKACTRSKDTECDCKAGLRCGDGHCSFCFQECGKGQEPHPATRSCRNCPVGTFSDQIHEKCKPWRTSCPDPHECIVALGDAVSDSKCGITNNSIPQVITLPTKRDSEDGTGLVWAITASCGVFIILIILFLVIIINNNKKKPEKKTTPNEPTLIVTTPPTDEPRSLIEVSFHHPQQEQGSSSETLHSQDSETKLLPV</sequence>
<keyword evidence="3" id="KW-1133">Transmembrane helix</keyword>
<protein>
    <submittedName>
        <fullName evidence="6">Tumor necrosis factor receptor superfamily, member 9a</fullName>
    </submittedName>
</protein>
<feature type="domain" description="TNFR-Cys" evidence="5">
    <location>
        <begin position="65"/>
        <end position="105"/>
    </location>
</feature>
<dbReference type="Pfam" id="PF00020">
    <property type="entry name" value="TNFR_c6"/>
    <property type="match status" value="1"/>
</dbReference>
<feature type="transmembrane region" description="Helical" evidence="3">
    <location>
        <begin position="205"/>
        <end position="228"/>
    </location>
</feature>
<dbReference type="Gene3D" id="2.10.50.10">
    <property type="entry name" value="Tumor Necrosis Factor Receptor, subunit A, domain 2"/>
    <property type="match status" value="3"/>
</dbReference>
<dbReference type="InterPro" id="IPR001368">
    <property type="entry name" value="TNFR/NGFR_Cys_rich_reg"/>
</dbReference>
<dbReference type="GO" id="GO:0042127">
    <property type="term" value="P:regulation of cell population proliferation"/>
    <property type="evidence" value="ECO:0007669"/>
    <property type="project" value="TreeGrafter"/>
</dbReference>
<dbReference type="AlphaFoldDB" id="A0A4W5LZU6"/>
<feature type="compositionally biased region" description="Polar residues" evidence="2">
    <location>
        <begin position="269"/>
        <end position="278"/>
    </location>
</feature>
<evidence type="ECO:0000313" key="7">
    <source>
        <dbReference type="Proteomes" id="UP000314982"/>
    </source>
</evidence>
<proteinExistence type="predicted"/>
<keyword evidence="7" id="KW-1185">Reference proteome</keyword>
<evidence type="ECO:0000256" key="4">
    <source>
        <dbReference type="SAM" id="SignalP"/>
    </source>
</evidence>
<comment type="caution">
    <text evidence="1">Lacks conserved residue(s) required for the propagation of feature annotation.</text>
</comment>
<reference evidence="7" key="1">
    <citation type="submission" date="2018-06" db="EMBL/GenBank/DDBJ databases">
        <title>Genome assembly of Danube salmon.</title>
        <authorList>
            <person name="Macqueen D.J."/>
            <person name="Gundappa M.K."/>
        </authorList>
    </citation>
    <scope>NUCLEOTIDE SEQUENCE [LARGE SCALE GENOMIC DNA]</scope>
</reference>
<reference evidence="6" key="2">
    <citation type="submission" date="2025-08" db="UniProtKB">
        <authorList>
            <consortium name="Ensembl"/>
        </authorList>
    </citation>
    <scope>IDENTIFICATION</scope>
</reference>
<feature type="chain" id="PRO_5021306301" evidence="4">
    <location>
        <begin position="20"/>
        <end position="290"/>
    </location>
</feature>
<evidence type="ECO:0000259" key="5">
    <source>
        <dbReference type="PROSITE" id="PS50050"/>
    </source>
</evidence>
<reference evidence="6" key="3">
    <citation type="submission" date="2025-09" db="UniProtKB">
        <authorList>
            <consortium name="Ensembl"/>
        </authorList>
    </citation>
    <scope>IDENTIFICATION</scope>
</reference>
<organism evidence="6 7">
    <name type="scientific">Hucho hucho</name>
    <name type="common">huchen</name>
    <dbReference type="NCBI Taxonomy" id="62062"/>
    <lineage>
        <taxon>Eukaryota</taxon>
        <taxon>Metazoa</taxon>
        <taxon>Chordata</taxon>
        <taxon>Craniata</taxon>
        <taxon>Vertebrata</taxon>
        <taxon>Euteleostomi</taxon>
        <taxon>Actinopterygii</taxon>
        <taxon>Neopterygii</taxon>
        <taxon>Teleostei</taxon>
        <taxon>Protacanthopterygii</taxon>
        <taxon>Salmoniformes</taxon>
        <taxon>Salmonidae</taxon>
        <taxon>Salmoninae</taxon>
        <taxon>Hucho</taxon>
    </lineage>
</organism>
<dbReference type="PANTHER" id="PTHR47139:SF4">
    <property type="entry name" value="TUMOR NECROSIS FACTOR RECEPTOR SUPERFAMILY MEMBER 9 ISOFORM X1-RELATED"/>
    <property type="match status" value="1"/>
</dbReference>
<dbReference type="PROSITE" id="PS50050">
    <property type="entry name" value="TNFR_NGFR_2"/>
    <property type="match status" value="1"/>
</dbReference>
<dbReference type="PANTHER" id="PTHR47139">
    <property type="entry name" value="TUMOR NECROSIS FACTOR RECEPTOR SUPERFAMILY MEMBER 9"/>
    <property type="match status" value="1"/>
</dbReference>
<keyword evidence="3" id="KW-0472">Membrane</keyword>
<name>A0A4W5LZU6_9TELE</name>
<keyword evidence="3" id="KW-0812">Transmembrane</keyword>
<evidence type="ECO:0000256" key="1">
    <source>
        <dbReference type="PROSITE-ProRule" id="PRU00206"/>
    </source>
</evidence>
<dbReference type="InterPro" id="IPR034057">
    <property type="entry name" value="TNFRSF9_N_teleost"/>
</dbReference>